<keyword evidence="2" id="KW-1185">Reference proteome</keyword>
<dbReference type="InterPro" id="IPR053855">
    <property type="entry name" value="DUF6931"/>
</dbReference>
<dbReference type="Proteomes" id="UP000317093">
    <property type="component" value="Chromosome"/>
</dbReference>
<dbReference type="AlphaFoldDB" id="A0A518B4F4"/>
<organism evidence="1 2">
    <name type="scientific">Kolteria novifilia</name>
    <dbReference type="NCBI Taxonomy" id="2527975"/>
    <lineage>
        <taxon>Bacteria</taxon>
        <taxon>Pseudomonadati</taxon>
        <taxon>Planctomycetota</taxon>
        <taxon>Planctomycetia</taxon>
        <taxon>Kolteriales</taxon>
        <taxon>Kolteriaceae</taxon>
        <taxon>Kolteria</taxon>
    </lineage>
</organism>
<evidence type="ECO:0000313" key="1">
    <source>
        <dbReference type="EMBL" id="QDU61822.1"/>
    </source>
</evidence>
<protein>
    <submittedName>
        <fullName evidence="1">Uncharacterized protein</fullName>
    </submittedName>
</protein>
<dbReference type="RefSeq" id="WP_145258367.1">
    <property type="nucleotide sequence ID" value="NZ_CP036279.1"/>
</dbReference>
<proteinExistence type="predicted"/>
<reference evidence="1 2" key="1">
    <citation type="submission" date="2019-02" db="EMBL/GenBank/DDBJ databases">
        <title>Deep-cultivation of Planctomycetes and their phenomic and genomic characterization uncovers novel biology.</title>
        <authorList>
            <person name="Wiegand S."/>
            <person name="Jogler M."/>
            <person name="Boedeker C."/>
            <person name="Pinto D."/>
            <person name="Vollmers J."/>
            <person name="Rivas-Marin E."/>
            <person name="Kohn T."/>
            <person name="Peeters S.H."/>
            <person name="Heuer A."/>
            <person name="Rast P."/>
            <person name="Oberbeckmann S."/>
            <person name="Bunk B."/>
            <person name="Jeske O."/>
            <person name="Meyerdierks A."/>
            <person name="Storesund J.E."/>
            <person name="Kallscheuer N."/>
            <person name="Luecker S."/>
            <person name="Lage O.M."/>
            <person name="Pohl T."/>
            <person name="Merkel B.J."/>
            <person name="Hornburger P."/>
            <person name="Mueller R.-W."/>
            <person name="Bruemmer F."/>
            <person name="Labrenz M."/>
            <person name="Spormann A.M."/>
            <person name="Op den Camp H."/>
            <person name="Overmann J."/>
            <person name="Amann R."/>
            <person name="Jetten M.S.M."/>
            <person name="Mascher T."/>
            <person name="Medema M.H."/>
            <person name="Devos D.P."/>
            <person name="Kaster A.-K."/>
            <person name="Ovreas L."/>
            <person name="Rohde M."/>
            <person name="Galperin M.Y."/>
            <person name="Jogler C."/>
        </authorList>
    </citation>
    <scope>NUCLEOTIDE SEQUENCE [LARGE SCALE GENOMIC DNA]</scope>
    <source>
        <strain evidence="1 2">Pan216</strain>
    </source>
</reference>
<gene>
    <name evidence="1" type="ORF">Pan216_26870</name>
</gene>
<dbReference type="EMBL" id="CP036279">
    <property type="protein sequence ID" value="QDU61822.1"/>
    <property type="molecule type" value="Genomic_DNA"/>
</dbReference>
<name>A0A518B4F4_9BACT</name>
<dbReference type="KEGG" id="knv:Pan216_26870"/>
<accession>A0A518B4F4</accession>
<dbReference type="Pfam" id="PF22011">
    <property type="entry name" value="DUF6931"/>
    <property type="match status" value="1"/>
</dbReference>
<dbReference type="OrthoDB" id="289828at2"/>
<sequence length="197" mass="22446">MSVVYEFEAAEKPAGQLCSEVEMLLGESAKSQLREGLTAGEYLETLLKEHLYTDALRFIAYTLPTRQSVWWGCLCLIKILDPETLSPIEHRAMDAMIRWVVEPNDEHRQRVQETAERCPEESCVTILARAAGYEVIPLPRPKYHVPQDFQARGIHAAIVIAANLQPERRDELVRGCLLLGLEVSRGERPWNVLDHQE</sequence>
<evidence type="ECO:0000313" key="2">
    <source>
        <dbReference type="Proteomes" id="UP000317093"/>
    </source>
</evidence>